<proteinExistence type="predicted"/>
<dbReference type="OrthoDB" id="6899961at2"/>
<gene>
    <name evidence="2" type="ORF">UIB01_21435</name>
</gene>
<organism evidence="2 3">
    <name type="scientific">Stutzerimonas stutzeri</name>
    <name type="common">Pseudomonas stutzeri</name>
    <dbReference type="NCBI Taxonomy" id="316"/>
    <lineage>
        <taxon>Bacteria</taxon>
        <taxon>Pseudomonadati</taxon>
        <taxon>Pseudomonadota</taxon>
        <taxon>Gammaproteobacteria</taxon>
        <taxon>Pseudomonadales</taxon>
        <taxon>Pseudomonadaceae</taxon>
        <taxon>Stutzerimonas</taxon>
    </lineage>
</organism>
<accession>A0A023WY64</accession>
<dbReference type="Proteomes" id="UP000025238">
    <property type="component" value="Chromosome"/>
</dbReference>
<feature type="signal peptide" evidence="1">
    <location>
        <begin position="1"/>
        <end position="20"/>
    </location>
</feature>
<feature type="chain" id="PRO_5001527335" evidence="1">
    <location>
        <begin position="21"/>
        <end position="98"/>
    </location>
</feature>
<dbReference type="PATRIC" id="fig|316.97.peg.4290"/>
<evidence type="ECO:0000313" key="3">
    <source>
        <dbReference type="Proteomes" id="UP000025238"/>
    </source>
</evidence>
<dbReference type="InterPro" id="IPR012661">
    <property type="entry name" value="CHP02448"/>
</dbReference>
<protein>
    <submittedName>
        <fullName evidence="2">Holliday junction resolvase</fullName>
    </submittedName>
</protein>
<evidence type="ECO:0000313" key="2">
    <source>
        <dbReference type="EMBL" id="AHY44901.1"/>
    </source>
</evidence>
<reference evidence="2 3" key="1">
    <citation type="submission" date="2014-03" db="EMBL/GenBank/DDBJ databases">
        <title>Complete genome sequence of Pseudomonas stutzeri 19SMN4.</title>
        <authorList>
            <person name="Brunet-Galmes I."/>
            <person name="Nogales B."/>
            <person name="Busquets A."/>
            <person name="Pena A."/>
            <person name="Gomila M."/>
            <person name="Garcia-Valdes E."/>
            <person name="Lalucat J."/>
            <person name="Bennasar A."/>
            <person name="Bosch R."/>
        </authorList>
    </citation>
    <scope>NUCLEOTIDE SEQUENCE [LARGE SCALE GENOMIC DNA]</scope>
    <source>
        <strain evidence="2 3">19SMN4</strain>
    </source>
</reference>
<dbReference type="KEGG" id="pstu:UIB01_21435"/>
<evidence type="ECO:0000256" key="1">
    <source>
        <dbReference type="SAM" id="SignalP"/>
    </source>
</evidence>
<dbReference type="EMBL" id="CP007509">
    <property type="protein sequence ID" value="AHY44901.1"/>
    <property type="molecule type" value="Genomic_DNA"/>
</dbReference>
<dbReference type="AlphaFoldDB" id="A0A023WY64"/>
<dbReference type="Pfam" id="PF09498">
    <property type="entry name" value="DUF2388"/>
    <property type="match status" value="1"/>
</dbReference>
<sequence>MRSFSIAILLIAFTAGSAYALDVTTAGVVQTSYVSSQLTSAPFDNKLIAEARDDAAGFVASEGQLAAARLQAAMARLRQEHPELAASDLELAEAILVQ</sequence>
<keyword evidence="1" id="KW-0732">Signal</keyword>
<name>A0A023WY64_STUST</name>
<dbReference type="NCBIfam" id="TIGR02448">
    <property type="entry name" value="conserverd hypothetical protein"/>
    <property type="match status" value="1"/>
</dbReference>